<evidence type="ECO:0000256" key="1">
    <source>
        <dbReference type="SAM" id="Phobius"/>
    </source>
</evidence>
<dbReference type="Gene3D" id="2.40.160.60">
    <property type="entry name" value="Outer membrane protein transport protein (OMPP1/FadL/TodX)"/>
    <property type="match status" value="1"/>
</dbReference>
<sequence length="408" mass="45094">MRFVLIDINLQSTFNNQRIGIIGAGYLEVKVGCPNKPVFYFGGLIMKKLAIILLAVFMVSMLGQDLYAQGEAAVPFLLIAPGARNGGLGEAGVALVNDATAIYWNPAGLAFQYEDPAVDCPRQLTLMHSRWLPQFNFSDLFYDYAAGRYYIDGLGMFGASITFLNLGKNVWTDETGNELGTFDSFEYAISLAYATKLKENLGIGVNAKIIQSNLSDVSVGSEDRDGRATSFAVDVGVRWVPAYSIFDNRLSLGASISNFGPKVTYIDRKQADPLPTNLRLGLAYTAFDDGFNKVLVVYDTNRLLVYRYADGTSDGVFKAAFYSVWVKGDLSERLRRFTHSIGVEYTYGSLIALRVGYFYEDPSFGDRKFVTFGGGIGFNLFNIDFSYISASKDHPLAETMRFSLGIKF</sequence>
<keyword evidence="1" id="KW-1133">Transmembrane helix</keyword>
<reference evidence="3" key="1">
    <citation type="journal article" date="2020" name="mSystems">
        <title>Genome- and Community-Level Interaction Insights into Carbon Utilization and Element Cycling Functions of Hydrothermarchaeota in Hydrothermal Sediment.</title>
        <authorList>
            <person name="Zhou Z."/>
            <person name="Liu Y."/>
            <person name="Xu W."/>
            <person name="Pan J."/>
            <person name="Luo Z.H."/>
            <person name="Li M."/>
        </authorList>
    </citation>
    <scope>NUCLEOTIDE SEQUENCE [LARGE SCALE GENOMIC DNA]</scope>
    <source>
        <strain evidence="3">HyVt-76</strain>
    </source>
</reference>
<dbReference type="EMBL" id="DRTD01000700">
    <property type="protein sequence ID" value="HHE55983.1"/>
    <property type="molecule type" value="Genomic_DNA"/>
</dbReference>
<dbReference type="AlphaFoldDB" id="A0A7V5H7M1"/>
<evidence type="ECO:0000259" key="2">
    <source>
        <dbReference type="Pfam" id="PF19572"/>
    </source>
</evidence>
<dbReference type="NCBIfam" id="NF033709">
    <property type="entry name" value="PorV_fam"/>
    <property type="match status" value="1"/>
</dbReference>
<dbReference type="Proteomes" id="UP000886111">
    <property type="component" value="Unassembled WGS sequence"/>
</dbReference>
<dbReference type="Pfam" id="PF19572">
    <property type="entry name" value="PorV"/>
    <property type="match status" value="1"/>
</dbReference>
<accession>A0A7V5H7M1</accession>
<evidence type="ECO:0000313" key="3">
    <source>
        <dbReference type="EMBL" id="HHE55983.1"/>
    </source>
</evidence>
<keyword evidence="1" id="KW-0472">Membrane</keyword>
<dbReference type="InterPro" id="IPR045741">
    <property type="entry name" value="PorV"/>
</dbReference>
<protein>
    <submittedName>
        <fullName evidence="3">PorV/PorQ family protein</fullName>
    </submittedName>
</protein>
<gene>
    <name evidence="3" type="ORF">ENL21_09390</name>
</gene>
<comment type="caution">
    <text evidence="3">The sequence shown here is derived from an EMBL/GenBank/DDBJ whole genome shotgun (WGS) entry which is preliminary data.</text>
</comment>
<dbReference type="SUPFAM" id="SSF56935">
    <property type="entry name" value="Porins"/>
    <property type="match status" value="1"/>
</dbReference>
<proteinExistence type="predicted"/>
<organism evidence="3">
    <name type="scientific">Caldithrix abyssi</name>
    <dbReference type="NCBI Taxonomy" id="187145"/>
    <lineage>
        <taxon>Bacteria</taxon>
        <taxon>Pseudomonadati</taxon>
        <taxon>Calditrichota</taxon>
        <taxon>Calditrichia</taxon>
        <taxon>Calditrichales</taxon>
        <taxon>Calditrichaceae</taxon>
        <taxon>Caldithrix</taxon>
    </lineage>
</organism>
<keyword evidence="1" id="KW-0812">Transmembrane</keyword>
<feature type="transmembrane region" description="Helical" evidence="1">
    <location>
        <begin position="38"/>
        <end position="59"/>
    </location>
</feature>
<feature type="domain" description="Type IX secretion system protein PorV" evidence="2">
    <location>
        <begin position="72"/>
        <end position="305"/>
    </location>
</feature>
<name>A0A7V5H7M1_CALAY</name>